<dbReference type="InterPro" id="IPR032687">
    <property type="entry name" value="AraC-type_N"/>
</dbReference>
<dbReference type="InterPro" id="IPR009057">
    <property type="entry name" value="Homeodomain-like_sf"/>
</dbReference>
<evidence type="ECO:0000256" key="2">
    <source>
        <dbReference type="ARBA" id="ARBA00023125"/>
    </source>
</evidence>
<reference evidence="5 6" key="1">
    <citation type="submission" date="2020-12" db="EMBL/GenBank/DDBJ databases">
        <title>Novel Thalassolituus-related marine hydrocarbonoclastic bacteria mediated algae-derived hydrocarbons mineralization in twilight zone of the northern South China Sea.</title>
        <authorList>
            <person name="Dong C."/>
        </authorList>
    </citation>
    <scope>NUCLEOTIDE SEQUENCE [LARGE SCALE GENOMIC DNA]</scope>
    <source>
        <strain evidence="5 6">IMCC1826</strain>
    </source>
</reference>
<keyword evidence="2" id="KW-0238">DNA-binding</keyword>
<dbReference type="PANTHER" id="PTHR47894:SF1">
    <property type="entry name" value="HTH-TYPE TRANSCRIPTIONAL REGULATOR VQSM"/>
    <property type="match status" value="1"/>
</dbReference>
<comment type="caution">
    <text evidence="5">The sequence shown here is derived from an EMBL/GenBank/DDBJ whole genome shotgun (WGS) entry which is preliminary data.</text>
</comment>
<accession>A0ABS7ZN73</accession>
<gene>
    <name evidence="5" type="ORF">I9W95_05990</name>
</gene>
<evidence type="ECO:0000313" key="6">
    <source>
        <dbReference type="Proteomes" id="UP000714380"/>
    </source>
</evidence>
<dbReference type="InterPro" id="IPR018062">
    <property type="entry name" value="HTH_AraC-typ_CS"/>
</dbReference>
<keyword evidence="3" id="KW-0804">Transcription</keyword>
<dbReference type="Pfam" id="PF12833">
    <property type="entry name" value="HTH_18"/>
    <property type="match status" value="1"/>
</dbReference>
<dbReference type="PRINTS" id="PR00032">
    <property type="entry name" value="HTHARAC"/>
</dbReference>
<keyword evidence="6" id="KW-1185">Reference proteome</keyword>
<dbReference type="RefSeq" id="WP_225672869.1">
    <property type="nucleotide sequence ID" value="NZ_JAEDAH010000027.1"/>
</dbReference>
<dbReference type="EMBL" id="JAEDAH010000027">
    <property type="protein sequence ID" value="MCA6063156.1"/>
    <property type="molecule type" value="Genomic_DNA"/>
</dbReference>
<dbReference type="Gene3D" id="1.10.10.60">
    <property type="entry name" value="Homeodomain-like"/>
    <property type="match status" value="1"/>
</dbReference>
<dbReference type="SUPFAM" id="SSF46689">
    <property type="entry name" value="Homeodomain-like"/>
    <property type="match status" value="1"/>
</dbReference>
<dbReference type="InterPro" id="IPR018060">
    <property type="entry name" value="HTH_AraC"/>
</dbReference>
<dbReference type="Pfam" id="PF12625">
    <property type="entry name" value="Arabinose_bd"/>
    <property type="match status" value="1"/>
</dbReference>
<evidence type="ECO:0000259" key="4">
    <source>
        <dbReference type="PROSITE" id="PS01124"/>
    </source>
</evidence>
<dbReference type="InterPro" id="IPR020449">
    <property type="entry name" value="Tscrpt_reg_AraC-type_HTH"/>
</dbReference>
<dbReference type="PANTHER" id="PTHR47894">
    <property type="entry name" value="HTH-TYPE TRANSCRIPTIONAL REGULATOR GADX"/>
    <property type="match status" value="1"/>
</dbReference>
<organism evidence="5 6">
    <name type="scientific">Thalassolituus marinus</name>
    <dbReference type="NCBI Taxonomy" id="671053"/>
    <lineage>
        <taxon>Bacteria</taxon>
        <taxon>Pseudomonadati</taxon>
        <taxon>Pseudomonadota</taxon>
        <taxon>Gammaproteobacteria</taxon>
        <taxon>Oceanospirillales</taxon>
        <taxon>Oceanospirillaceae</taxon>
        <taxon>Thalassolituus</taxon>
    </lineage>
</organism>
<dbReference type="PROSITE" id="PS00041">
    <property type="entry name" value="HTH_ARAC_FAMILY_1"/>
    <property type="match status" value="1"/>
</dbReference>
<keyword evidence="1" id="KW-0805">Transcription regulation</keyword>
<evidence type="ECO:0000256" key="3">
    <source>
        <dbReference type="ARBA" id="ARBA00023163"/>
    </source>
</evidence>
<feature type="domain" description="HTH araC/xylS-type" evidence="4">
    <location>
        <begin position="250"/>
        <end position="331"/>
    </location>
</feature>
<dbReference type="Proteomes" id="UP000714380">
    <property type="component" value="Unassembled WGS sequence"/>
</dbReference>
<name>A0ABS7ZN73_9GAMM</name>
<evidence type="ECO:0000256" key="1">
    <source>
        <dbReference type="ARBA" id="ARBA00023015"/>
    </source>
</evidence>
<protein>
    <submittedName>
        <fullName evidence="5">AraC family transcriptional regulator</fullName>
    </submittedName>
</protein>
<dbReference type="PROSITE" id="PS01124">
    <property type="entry name" value="HTH_ARAC_FAMILY_2"/>
    <property type="match status" value="1"/>
</dbReference>
<sequence length="341" mass="38760">MADHQIHRPFIDAPLAGIRNLGIDPALIWQKAGLDLALLNDPEATLSSSQYTRLMATMWRETDDELVGLGPVRSRYGTFAMMCKAIISCTSLEHALHRAQRFYALFEGGPNIRLIKDEQLTRIEIIQDVSFDPDHYLSESLLVIWHRLSSWLVGQGIPLLQVGCCYPPPPHAQLYQILFATPVSFNEERSFLLVPSRVLSLPISQTPASLRAFLKHSPADVLARPNPHESTTGKLRQLFRRYDMCDLPDLNQSAELLGVSSATLRRRLHEEQTSFQKLKDECRLEEASLRLAQQDTSIREIAEHLGYTETSTFHRAFRKWMGVTPGEYRQQQRGGLIETDD</sequence>
<dbReference type="SMART" id="SM00342">
    <property type="entry name" value="HTH_ARAC"/>
    <property type="match status" value="1"/>
</dbReference>
<proteinExistence type="predicted"/>
<evidence type="ECO:0000313" key="5">
    <source>
        <dbReference type="EMBL" id="MCA6063156.1"/>
    </source>
</evidence>